<sequence length="86" mass="9233">MNNETLIKSYLIEEFLPEVSAGDLATDYDLLTNGVVDSLGLLKIIAWIETEFAVTVDDAALDPDNFRSVDAIGSFVARASVPVEAG</sequence>
<feature type="domain" description="Carrier" evidence="1">
    <location>
        <begin position="2"/>
        <end position="80"/>
    </location>
</feature>
<dbReference type="SUPFAM" id="SSF47336">
    <property type="entry name" value="ACP-like"/>
    <property type="match status" value="1"/>
</dbReference>
<name>A0A7W3T9G4_9ACTN</name>
<dbReference type="AlphaFoldDB" id="A0A7W3T9G4"/>
<keyword evidence="3" id="KW-1185">Reference proteome</keyword>
<dbReference type="Proteomes" id="UP000538929">
    <property type="component" value="Unassembled WGS sequence"/>
</dbReference>
<comment type="caution">
    <text evidence="2">The sequence shown here is derived from an EMBL/GenBank/DDBJ whole genome shotgun (WGS) entry which is preliminary data.</text>
</comment>
<protein>
    <submittedName>
        <fullName evidence="2">Acyl carrier protein</fullName>
    </submittedName>
</protein>
<proteinExistence type="predicted"/>
<reference evidence="3" key="1">
    <citation type="submission" date="2019-10" db="EMBL/GenBank/DDBJ databases">
        <title>Streptomyces sp. nov., a novel actinobacterium isolated from alkaline environment.</title>
        <authorList>
            <person name="Golinska P."/>
        </authorList>
    </citation>
    <scope>NUCLEOTIDE SEQUENCE [LARGE SCALE GENOMIC DNA]</scope>
    <source>
        <strain evidence="3">DSM 42118</strain>
    </source>
</reference>
<dbReference type="PROSITE" id="PS50075">
    <property type="entry name" value="CARRIER"/>
    <property type="match status" value="1"/>
</dbReference>
<gene>
    <name evidence="2" type="ORF">FNQ90_01045</name>
</gene>
<dbReference type="EMBL" id="VKHT01000015">
    <property type="protein sequence ID" value="MBB0242729.1"/>
    <property type="molecule type" value="Genomic_DNA"/>
</dbReference>
<accession>A0A7W3T9G4</accession>
<evidence type="ECO:0000313" key="3">
    <source>
        <dbReference type="Proteomes" id="UP000538929"/>
    </source>
</evidence>
<dbReference type="Pfam" id="PF00550">
    <property type="entry name" value="PP-binding"/>
    <property type="match status" value="1"/>
</dbReference>
<dbReference type="RefSeq" id="WP_182604523.1">
    <property type="nucleotide sequence ID" value="NZ_VKHT01000015.1"/>
</dbReference>
<dbReference type="Gene3D" id="1.10.1200.10">
    <property type="entry name" value="ACP-like"/>
    <property type="match status" value="1"/>
</dbReference>
<organism evidence="2 3">
    <name type="scientific">Streptomyces alkaliphilus</name>
    <dbReference type="NCBI Taxonomy" id="1472722"/>
    <lineage>
        <taxon>Bacteria</taxon>
        <taxon>Bacillati</taxon>
        <taxon>Actinomycetota</taxon>
        <taxon>Actinomycetes</taxon>
        <taxon>Kitasatosporales</taxon>
        <taxon>Streptomycetaceae</taxon>
        <taxon>Streptomyces</taxon>
    </lineage>
</organism>
<dbReference type="InterPro" id="IPR036736">
    <property type="entry name" value="ACP-like_sf"/>
</dbReference>
<dbReference type="InterPro" id="IPR009081">
    <property type="entry name" value="PP-bd_ACP"/>
</dbReference>
<evidence type="ECO:0000259" key="1">
    <source>
        <dbReference type="PROSITE" id="PS50075"/>
    </source>
</evidence>
<evidence type="ECO:0000313" key="2">
    <source>
        <dbReference type="EMBL" id="MBB0242729.1"/>
    </source>
</evidence>